<dbReference type="OrthoDB" id="9152922at2"/>
<organism evidence="1">
    <name type="scientific">Burkholderia sp. (strain CCGE1003)</name>
    <dbReference type="NCBI Taxonomy" id="640512"/>
    <lineage>
        <taxon>Bacteria</taxon>
        <taxon>Pseudomonadati</taxon>
        <taxon>Pseudomonadota</taxon>
        <taxon>Betaproteobacteria</taxon>
        <taxon>Burkholderiales</taxon>
        <taxon>Burkholderiaceae</taxon>
        <taxon>Burkholderia</taxon>
    </lineage>
</organism>
<evidence type="ECO:0000313" key="1">
    <source>
        <dbReference type="EMBL" id="ADN60150.1"/>
    </source>
</evidence>
<accession>E1TEC1</accession>
<dbReference type="eggNOG" id="ENOG5031F1A">
    <property type="taxonomic scope" value="Bacteria"/>
</dbReference>
<dbReference type="EMBL" id="CP002218">
    <property type="protein sequence ID" value="ADN60150.1"/>
    <property type="molecule type" value="Genomic_DNA"/>
</dbReference>
<dbReference type="HOGENOM" id="CLU_119403_0_0_4"/>
<dbReference type="Pfam" id="PF11811">
    <property type="entry name" value="DUF3331"/>
    <property type="match status" value="1"/>
</dbReference>
<sequence length="152" mass="16656">MRVLSDENIVVRALLNVLDPSAEQLAACARKSYTPLQRCGVGTRSAMTDASHHRASRPARIAVVEWLSSATISVSWSDSCTGRYAEQIWCSGFARVSCVCALTGRAIRRGDRVFRPRARQVRVPGNRDQVILAEAIEYCTDLPIEGATATSF</sequence>
<proteinExistence type="predicted"/>
<name>E1TEC1_BURSG</name>
<dbReference type="KEGG" id="bgf:BC1003_4214"/>
<protein>
    <recommendedName>
        <fullName evidence="2">DUF3331 domain-containing protein</fullName>
    </recommendedName>
</protein>
<dbReference type="InterPro" id="IPR021769">
    <property type="entry name" value="DUF3331"/>
</dbReference>
<reference evidence="1" key="1">
    <citation type="submission" date="2010-09" db="EMBL/GenBank/DDBJ databases">
        <title>Complete sequence of chromosome2 of Burkholderia sp. CCGE1003.</title>
        <authorList>
            <consortium name="US DOE Joint Genome Institute"/>
            <person name="Lucas S."/>
            <person name="Copeland A."/>
            <person name="Lapidus A."/>
            <person name="Cheng J.-F."/>
            <person name="Bruce D."/>
            <person name="Goodwin L."/>
            <person name="Pitluck S."/>
            <person name="Daligault H."/>
            <person name="Davenport K."/>
            <person name="Detter J.C."/>
            <person name="Han C."/>
            <person name="Tapia R."/>
            <person name="Land M."/>
            <person name="Hauser L."/>
            <person name="Jeffries C."/>
            <person name="Kyrpides N."/>
            <person name="Ivanova N."/>
            <person name="Ovchinnikova G."/>
            <person name="Martinez-Romero E."/>
            <person name="Rogel M.A."/>
            <person name="Auchtung J."/>
            <person name="Tiedje J.M."/>
            <person name="Woyke T."/>
        </authorList>
    </citation>
    <scope>NUCLEOTIDE SEQUENCE</scope>
    <source>
        <strain evidence="1">CCGE1003</strain>
    </source>
</reference>
<evidence type="ECO:0008006" key="2">
    <source>
        <dbReference type="Google" id="ProtNLM"/>
    </source>
</evidence>
<gene>
    <name evidence="1" type="ordered locus">BC1003_4214</name>
</gene>
<dbReference type="AlphaFoldDB" id="E1TEC1"/>